<proteinExistence type="predicted"/>
<dbReference type="EMBL" id="KB446566">
    <property type="protein sequence ID" value="EME77253.1"/>
    <property type="molecule type" value="Genomic_DNA"/>
</dbReference>
<gene>
    <name evidence="1" type="ORF">MYCFIDRAFT_184187</name>
</gene>
<reference evidence="1 2" key="1">
    <citation type="journal article" date="2012" name="PLoS Pathog.">
        <title>Diverse lifestyles and strategies of plant pathogenesis encoded in the genomes of eighteen Dothideomycetes fungi.</title>
        <authorList>
            <person name="Ohm R.A."/>
            <person name="Feau N."/>
            <person name="Henrissat B."/>
            <person name="Schoch C.L."/>
            <person name="Horwitz B.A."/>
            <person name="Barry K.W."/>
            <person name="Condon B.J."/>
            <person name="Copeland A.C."/>
            <person name="Dhillon B."/>
            <person name="Glaser F."/>
            <person name="Hesse C.N."/>
            <person name="Kosti I."/>
            <person name="LaButti K."/>
            <person name="Lindquist E.A."/>
            <person name="Lucas S."/>
            <person name="Salamov A.A."/>
            <person name="Bradshaw R.E."/>
            <person name="Ciuffetti L."/>
            <person name="Hamelin R.C."/>
            <person name="Kema G.H.J."/>
            <person name="Lawrence C."/>
            <person name="Scott J.A."/>
            <person name="Spatafora J.W."/>
            <person name="Turgeon B.G."/>
            <person name="de Wit P.J.G.M."/>
            <person name="Zhong S."/>
            <person name="Goodwin S.B."/>
            <person name="Grigoriev I.V."/>
        </authorList>
    </citation>
    <scope>NUCLEOTIDE SEQUENCE [LARGE SCALE GENOMIC DNA]</scope>
    <source>
        <strain evidence="1 2">CIRAD86</strain>
    </source>
</reference>
<evidence type="ECO:0000313" key="1">
    <source>
        <dbReference type="EMBL" id="EME77253.1"/>
    </source>
</evidence>
<dbReference type="Proteomes" id="UP000016932">
    <property type="component" value="Unassembled WGS sequence"/>
</dbReference>
<keyword evidence="2" id="KW-1185">Reference proteome</keyword>
<dbReference type="KEGG" id="pfj:MYCFIDRAFT_184187"/>
<dbReference type="GeneID" id="19334716"/>
<organism evidence="1 2">
    <name type="scientific">Pseudocercospora fijiensis (strain CIRAD86)</name>
    <name type="common">Black leaf streak disease fungus</name>
    <name type="synonym">Mycosphaerella fijiensis</name>
    <dbReference type="NCBI Taxonomy" id="383855"/>
    <lineage>
        <taxon>Eukaryota</taxon>
        <taxon>Fungi</taxon>
        <taxon>Dikarya</taxon>
        <taxon>Ascomycota</taxon>
        <taxon>Pezizomycotina</taxon>
        <taxon>Dothideomycetes</taxon>
        <taxon>Dothideomycetidae</taxon>
        <taxon>Mycosphaerellales</taxon>
        <taxon>Mycosphaerellaceae</taxon>
        <taxon>Pseudocercospora</taxon>
    </lineage>
</organism>
<name>M3AJB9_PSEFD</name>
<protein>
    <submittedName>
        <fullName evidence="1">Uncharacterized protein</fullName>
    </submittedName>
</protein>
<sequence length="56" mass="6156">MGRGLCSPSGHPGPSWLRLLHKTSRPPWKGRLGINELATQTISRTCDSEAEAELQQ</sequence>
<dbReference type="RefSeq" id="XP_007932039.1">
    <property type="nucleotide sequence ID" value="XM_007933848.1"/>
</dbReference>
<evidence type="ECO:0000313" key="2">
    <source>
        <dbReference type="Proteomes" id="UP000016932"/>
    </source>
</evidence>
<accession>M3AJB9</accession>
<dbReference type="AlphaFoldDB" id="M3AJB9"/>
<dbReference type="VEuPathDB" id="FungiDB:MYCFIDRAFT_184187"/>
<dbReference type="HOGENOM" id="CLU_3015208_0_0_1"/>